<evidence type="ECO:0008006" key="10">
    <source>
        <dbReference type="Google" id="ProtNLM"/>
    </source>
</evidence>
<sequence length="461" mass="47853">MTGTPDRGRAYTRTRGRGPSIVAGDGATSDGSAGPARRPSRRGAMGAVASQGMQALASFTLQVIVARTLGFDGLGAFAILYGTMQIVSAITGGFVGDAYTVLDRHERRIRSALEQFAIAIPVVVSLAGAGVFLAIGLTDVPETIAVFLAMSLFSLEELVRRMLMTSMVFWRVVLVDAVAFGVALMVVAGVWWWSTPSLLGFVAAVAAGQLVGGVVGVLLLPAGERGVVPFMLGGHGAVFAYGFWRACQQALRPAMLTAIRVMVTLVASLAAVGMIEAARVYVAPVTLVVSGLGSFLFVHFAHDRDSTLFGKLRSADRAVLALVALITVAGTVMLLLLPWLGPLLFGEPLDVAAVLGWIAFSTSIAAVAPYGALASVAGRQSSVFAIRAADTGLAVILASALLLAGGEPAYVPAVIAVAPILGGIVVRNLLLVPLARRERLERLEGRGTLDPDQPAGAQREG</sequence>
<feature type="transmembrane region" description="Helical" evidence="7">
    <location>
        <begin position="116"/>
        <end position="137"/>
    </location>
</feature>
<evidence type="ECO:0000313" key="9">
    <source>
        <dbReference type="Proteomes" id="UP001501746"/>
    </source>
</evidence>
<feature type="transmembrane region" description="Helical" evidence="7">
    <location>
        <begin position="254"/>
        <end position="275"/>
    </location>
</feature>
<dbReference type="PANTHER" id="PTHR30250:SF11">
    <property type="entry name" value="O-ANTIGEN TRANSPORTER-RELATED"/>
    <property type="match status" value="1"/>
</dbReference>
<evidence type="ECO:0000256" key="2">
    <source>
        <dbReference type="ARBA" id="ARBA00022475"/>
    </source>
</evidence>
<keyword evidence="3 7" id="KW-0812">Transmembrane</keyword>
<proteinExistence type="predicted"/>
<comment type="subcellular location">
    <subcellularLocation>
        <location evidence="1">Cell membrane</location>
        <topology evidence="1">Multi-pass membrane protein</topology>
    </subcellularLocation>
</comment>
<feature type="transmembrane region" description="Helical" evidence="7">
    <location>
        <begin position="168"/>
        <end position="193"/>
    </location>
</feature>
<feature type="transmembrane region" description="Helical" evidence="7">
    <location>
        <begin position="319"/>
        <end position="340"/>
    </location>
</feature>
<organism evidence="8 9">
    <name type="scientific">Agromyces salentinus</name>
    <dbReference type="NCBI Taxonomy" id="269421"/>
    <lineage>
        <taxon>Bacteria</taxon>
        <taxon>Bacillati</taxon>
        <taxon>Actinomycetota</taxon>
        <taxon>Actinomycetes</taxon>
        <taxon>Micrococcales</taxon>
        <taxon>Microbacteriaceae</taxon>
        <taxon>Agromyces</taxon>
    </lineage>
</organism>
<feature type="transmembrane region" description="Helical" evidence="7">
    <location>
        <begin position="75"/>
        <end position="95"/>
    </location>
</feature>
<evidence type="ECO:0000256" key="5">
    <source>
        <dbReference type="ARBA" id="ARBA00023136"/>
    </source>
</evidence>
<evidence type="ECO:0000256" key="1">
    <source>
        <dbReference type="ARBA" id="ARBA00004651"/>
    </source>
</evidence>
<feature type="region of interest" description="Disordered" evidence="6">
    <location>
        <begin position="1"/>
        <end position="41"/>
    </location>
</feature>
<gene>
    <name evidence="8" type="ORF">GCM10009750_14160</name>
</gene>
<feature type="transmembrane region" description="Helical" evidence="7">
    <location>
        <begin position="199"/>
        <end position="222"/>
    </location>
</feature>
<reference evidence="9" key="1">
    <citation type="journal article" date="2019" name="Int. J. Syst. Evol. Microbiol.">
        <title>The Global Catalogue of Microorganisms (GCM) 10K type strain sequencing project: providing services to taxonomists for standard genome sequencing and annotation.</title>
        <authorList>
            <consortium name="The Broad Institute Genomics Platform"/>
            <consortium name="The Broad Institute Genome Sequencing Center for Infectious Disease"/>
            <person name="Wu L."/>
            <person name="Ma J."/>
        </authorList>
    </citation>
    <scope>NUCLEOTIDE SEQUENCE [LARGE SCALE GENOMIC DNA]</scope>
    <source>
        <strain evidence="9">JCM 14323</strain>
    </source>
</reference>
<feature type="transmembrane region" description="Helical" evidence="7">
    <location>
        <begin position="47"/>
        <end position="69"/>
    </location>
</feature>
<dbReference type="RefSeq" id="WP_157427524.1">
    <property type="nucleotide sequence ID" value="NZ_BAAANK010000003.1"/>
</dbReference>
<dbReference type="Proteomes" id="UP001501746">
    <property type="component" value="Unassembled WGS sequence"/>
</dbReference>
<feature type="transmembrane region" description="Helical" evidence="7">
    <location>
        <begin position="384"/>
        <end position="404"/>
    </location>
</feature>
<evidence type="ECO:0000256" key="4">
    <source>
        <dbReference type="ARBA" id="ARBA00022989"/>
    </source>
</evidence>
<evidence type="ECO:0000313" key="8">
    <source>
        <dbReference type="EMBL" id="GAA1831334.1"/>
    </source>
</evidence>
<evidence type="ECO:0000256" key="3">
    <source>
        <dbReference type="ARBA" id="ARBA00022692"/>
    </source>
</evidence>
<evidence type="ECO:0000256" key="6">
    <source>
        <dbReference type="SAM" id="MobiDB-lite"/>
    </source>
</evidence>
<evidence type="ECO:0000256" key="7">
    <source>
        <dbReference type="SAM" id="Phobius"/>
    </source>
</evidence>
<feature type="compositionally biased region" description="Low complexity" evidence="6">
    <location>
        <begin position="23"/>
        <end position="41"/>
    </location>
</feature>
<keyword evidence="9" id="KW-1185">Reference proteome</keyword>
<feature type="transmembrane region" description="Helical" evidence="7">
    <location>
        <begin position="281"/>
        <end position="298"/>
    </location>
</feature>
<dbReference type="EMBL" id="BAAANK010000003">
    <property type="protein sequence ID" value="GAA1831334.1"/>
    <property type="molecule type" value="Genomic_DNA"/>
</dbReference>
<dbReference type="InterPro" id="IPR050833">
    <property type="entry name" value="Poly_Biosynth_Transport"/>
</dbReference>
<keyword evidence="2" id="KW-1003">Cell membrane</keyword>
<feature type="transmembrane region" description="Helical" evidence="7">
    <location>
        <begin position="410"/>
        <end position="432"/>
    </location>
</feature>
<keyword evidence="5 7" id="KW-0472">Membrane</keyword>
<accession>A0ABP4YXX3</accession>
<feature type="transmembrane region" description="Helical" evidence="7">
    <location>
        <begin position="352"/>
        <end position="372"/>
    </location>
</feature>
<keyword evidence="4 7" id="KW-1133">Transmembrane helix</keyword>
<comment type="caution">
    <text evidence="8">The sequence shown here is derived from an EMBL/GenBank/DDBJ whole genome shotgun (WGS) entry which is preliminary data.</text>
</comment>
<protein>
    <recommendedName>
        <fullName evidence="10">Membrane protein involved in the export of O-antigen and teichoic acid</fullName>
    </recommendedName>
</protein>
<name>A0ABP4YXX3_9MICO</name>
<dbReference type="PANTHER" id="PTHR30250">
    <property type="entry name" value="PST FAMILY PREDICTED COLANIC ACID TRANSPORTER"/>
    <property type="match status" value="1"/>
</dbReference>